<evidence type="ECO:0000256" key="6">
    <source>
        <dbReference type="ARBA" id="ARBA00023316"/>
    </source>
</evidence>
<keyword evidence="6" id="KW-0961">Cell wall biogenesis/degradation</keyword>
<name>A0A415DWA5_9FIRM</name>
<dbReference type="GO" id="GO:0006508">
    <property type="term" value="P:proteolysis"/>
    <property type="evidence" value="ECO:0007669"/>
    <property type="project" value="InterPro"/>
</dbReference>
<keyword evidence="4" id="KW-0133">Cell shape</keyword>
<feature type="domain" description="Peptidase S11 D-alanyl-D-alanine carboxypeptidase A N-terminal" evidence="10">
    <location>
        <begin position="37"/>
        <end position="257"/>
    </location>
</feature>
<dbReference type="PRINTS" id="PR00725">
    <property type="entry name" value="DADACBPTASE1"/>
</dbReference>
<keyword evidence="3" id="KW-0378">Hydrolase</keyword>
<keyword evidence="11" id="KW-0121">Carboxypeptidase</keyword>
<proteinExistence type="inferred from homology"/>
<feature type="active site" description="Acyl-ester intermediate" evidence="7">
    <location>
        <position position="71"/>
    </location>
</feature>
<evidence type="ECO:0000256" key="1">
    <source>
        <dbReference type="ARBA" id="ARBA00007164"/>
    </source>
</evidence>
<protein>
    <submittedName>
        <fullName evidence="11">D-alanyl-D-alanine carboxypeptidase</fullName>
    </submittedName>
</protein>
<dbReference type="RefSeq" id="WP_067535689.1">
    <property type="nucleotide sequence ID" value="NZ_AP025567.1"/>
</dbReference>
<evidence type="ECO:0000259" key="10">
    <source>
        <dbReference type="Pfam" id="PF00768"/>
    </source>
</evidence>
<sequence>MKKVLIIICVILAFIFGLMIFGYLSEPGSKVTAADLPTPPSVSAQQAILIDGKTGEVLFEKNADEKGYPASTTKIMTALVALDVCKESGIGIDEEVAIPKVAVGVEGSSLYLKENEKKTIEELLYGVMLRSGNDGATALAACMGGNLEHFIRMMNEKAERLGCTGTNFVNPSGLFDENHYTTARDLAKIAKCAMENKTFRKVVGTKTWKQYTNKNKTVFQYDGATGIKIGFTKASGRTLVASAKRGDVEMICVVLNDGDWFNDAYSLMDYGFNVKGCNNEK</sequence>
<accession>A0A415DWA5</accession>
<feature type="active site" description="Proton acceptor" evidence="7">
    <location>
        <position position="74"/>
    </location>
</feature>
<feature type="active site" evidence="7">
    <location>
        <position position="131"/>
    </location>
</feature>
<dbReference type="InterPro" id="IPR001967">
    <property type="entry name" value="Peptidase_S11_N"/>
</dbReference>
<dbReference type="PANTHER" id="PTHR21581">
    <property type="entry name" value="D-ALANYL-D-ALANINE CARBOXYPEPTIDASE"/>
    <property type="match status" value="1"/>
</dbReference>
<comment type="similarity">
    <text evidence="1 9">Belongs to the peptidase S11 family.</text>
</comment>
<keyword evidence="11" id="KW-0645">Protease</keyword>
<feature type="binding site" evidence="8">
    <location>
        <position position="228"/>
    </location>
    <ligand>
        <name>substrate</name>
    </ligand>
</feature>
<dbReference type="STRING" id="1776384.GCA_900086585_01397"/>
<evidence type="ECO:0000256" key="7">
    <source>
        <dbReference type="PIRSR" id="PIRSR618044-1"/>
    </source>
</evidence>
<keyword evidence="5" id="KW-0573">Peptidoglycan synthesis</keyword>
<dbReference type="Pfam" id="PF00768">
    <property type="entry name" value="Peptidase_S11"/>
    <property type="match status" value="1"/>
</dbReference>
<evidence type="ECO:0000313" key="12">
    <source>
        <dbReference type="Proteomes" id="UP000284841"/>
    </source>
</evidence>
<keyword evidence="2" id="KW-0732">Signal</keyword>
<evidence type="ECO:0000313" key="11">
    <source>
        <dbReference type="EMBL" id="RHJ84609.1"/>
    </source>
</evidence>
<dbReference type="Gene3D" id="3.40.710.10">
    <property type="entry name" value="DD-peptidase/beta-lactamase superfamily"/>
    <property type="match status" value="1"/>
</dbReference>
<evidence type="ECO:0000256" key="2">
    <source>
        <dbReference type="ARBA" id="ARBA00022729"/>
    </source>
</evidence>
<evidence type="ECO:0000256" key="5">
    <source>
        <dbReference type="ARBA" id="ARBA00022984"/>
    </source>
</evidence>
<evidence type="ECO:0000256" key="9">
    <source>
        <dbReference type="RuleBase" id="RU004016"/>
    </source>
</evidence>
<dbReference type="PANTHER" id="PTHR21581:SF33">
    <property type="entry name" value="D-ALANYL-D-ALANINE CARBOXYPEPTIDASE DACB"/>
    <property type="match status" value="1"/>
</dbReference>
<evidence type="ECO:0000256" key="4">
    <source>
        <dbReference type="ARBA" id="ARBA00022960"/>
    </source>
</evidence>
<evidence type="ECO:0000256" key="8">
    <source>
        <dbReference type="PIRSR" id="PIRSR618044-2"/>
    </source>
</evidence>
<dbReference type="AlphaFoldDB" id="A0A415DWA5"/>
<dbReference type="Proteomes" id="UP000284841">
    <property type="component" value="Unassembled WGS sequence"/>
</dbReference>
<keyword evidence="12" id="KW-1185">Reference proteome</keyword>
<organism evidence="11 12">
    <name type="scientific">Emergencia timonensis</name>
    <dbReference type="NCBI Taxonomy" id="1776384"/>
    <lineage>
        <taxon>Bacteria</taxon>
        <taxon>Bacillati</taxon>
        <taxon>Bacillota</taxon>
        <taxon>Clostridia</taxon>
        <taxon>Peptostreptococcales</taxon>
        <taxon>Anaerovoracaceae</taxon>
        <taxon>Emergencia</taxon>
    </lineage>
</organism>
<dbReference type="SUPFAM" id="SSF56601">
    <property type="entry name" value="beta-lactamase/transpeptidase-like"/>
    <property type="match status" value="1"/>
</dbReference>
<dbReference type="GO" id="GO:0009002">
    <property type="term" value="F:serine-type D-Ala-D-Ala carboxypeptidase activity"/>
    <property type="evidence" value="ECO:0007669"/>
    <property type="project" value="InterPro"/>
</dbReference>
<dbReference type="InterPro" id="IPR012338">
    <property type="entry name" value="Beta-lactam/transpept-like"/>
</dbReference>
<dbReference type="EMBL" id="QRMS01000006">
    <property type="protein sequence ID" value="RHJ84609.1"/>
    <property type="molecule type" value="Genomic_DNA"/>
</dbReference>
<gene>
    <name evidence="11" type="ORF">DW099_16680</name>
</gene>
<comment type="caution">
    <text evidence="11">The sequence shown here is derived from an EMBL/GenBank/DDBJ whole genome shotgun (WGS) entry which is preliminary data.</text>
</comment>
<dbReference type="GO" id="GO:0071555">
    <property type="term" value="P:cell wall organization"/>
    <property type="evidence" value="ECO:0007669"/>
    <property type="project" value="UniProtKB-KW"/>
</dbReference>
<reference evidence="11 12" key="1">
    <citation type="submission" date="2018-08" db="EMBL/GenBank/DDBJ databases">
        <title>A genome reference for cultivated species of the human gut microbiota.</title>
        <authorList>
            <person name="Zou Y."/>
            <person name="Xue W."/>
            <person name="Luo G."/>
        </authorList>
    </citation>
    <scope>NUCLEOTIDE SEQUENCE [LARGE SCALE GENOMIC DNA]</scope>
    <source>
        <strain evidence="11 12">AM07-24</strain>
    </source>
</reference>
<dbReference type="InterPro" id="IPR018044">
    <property type="entry name" value="Peptidase_S11"/>
</dbReference>
<evidence type="ECO:0000256" key="3">
    <source>
        <dbReference type="ARBA" id="ARBA00022801"/>
    </source>
</evidence>
<dbReference type="GO" id="GO:0008360">
    <property type="term" value="P:regulation of cell shape"/>
    <property type="evidence" value="ECO:0007669"/>
    <property type="project" value="UniProtKB-KW"/>
</dbReference>
<dbReference type="GO" id="GO:0009252">
    <property type="term" value="P:peptidoglycan biosynthetic process"/>
    <property type="evidence" value="ECO:0007669"/>
    <property type="project" value="UniProtKB-KW"/>
</dbReference>
<dbReference type="OrthoDB" id="9791132at2"/>
<dbReference type="GeneID" id="83003777"/>